<dbReference type="PANTHER" id="PTHR46148:SF60">
    <property type="entry name" value="CHROMO DOMAIN-CONTAINING PROTEIN"/>
    <property type="match status" value="1"/>
</dbReference>
<comment type="caution">
    <text evidence="3">The sequence shown here is derived from an EMBL/GenBank/DDBJ whole genome shotgun (WGS) entry which is preliminary data.</text>
</comment>
<sequence length="337" mass="38700">MGRSLGSREDVGPTESNEQVELLRNRLKEAHDRQKSYADKRRKDLEFEVDDLVYLKVRLFKGLNRWTKRGKLKPRYMGPYPITERIGAVAYRLDLPADLAAFHDVFHISVLRKVVTEPELIISQPPEDLELDLSIKGKPVSIVSRRENGSRGKKAKSIKVCWERDGVQEISWESERMMREDYSELFKDKNEDNGDGSNSGMNSIVVGKNCNDPILQLNREAQTEPVNDLNRNETLMIPCEYKKETQVARHTTKTLSRQSRTTQTTEDRGRVQPEPSLSPERSELSKPPLRRSVRQAKASRRVAERGKWRSLNSLVALLCCCEVTKPSLNQPKLRDCI</sequence>
<dbReference type="AlphaFoldDB" id="A0A8T2AHG6"/>
<dbReference type="OrthoDB" id="1111271at2759"/>
<proteinExistence type="predicted"/>
<protein>
    <recommendedName>
        <fullName evidence="2">Tf2-1-like SH3-like domain-containing protein</fullName>
    </recommendedName>
</protein>
<dbReference type="Proteomes" id="UP000694251">
    <property type="component" value="Chromosome 9"/>
</dbReference>
<evidence type="ECO:0000313" key="4">
    <source>
        <dbReference type="Proteomes" id="UP000694251"/>
    </source>
</evidence>
<feature type="compositionally biased region" description="Basic residues" evidence="1">
    <location>
        <begin position="288"/>
        <end position="300"/>
    </location>
</feature>
<feature type="region of interest" description="Disordered" evidence="1">
    <location>
        <begin position="246"/>
        <end position="304"/>
    </location>
</feature>
<reference evidence="3 4" key="1">
    <citation type="submission" date="2020-12" db="EMBL/GenBank/DDBJ databases">
        <title>Concerted genomic and epigenomic changes stabilize Arabidopsis allopolyploids.</title>
        <authorList>
            <person name="Chen Z."/>
        </authorList>
    </citation>
    <scope>NUCLEOTIDE SEQUENCE [LARGE SCALE GENOMIC DNA]</scope>
    <source>
        <strain evidence="3">As9502</strain>
        <tissue evidence="3">Leaf</tissue>
    </source>
</reference>
<keyword evidence="4" id="KW-1185">Reference proteome</keyword>
<dbReference type="EMBL" id="JAEFBJ010000009">
    <property type="protein sequence ID" value="KAG7572424.1"/>
    <property type="molecule type" value="Genomic_DNA"/>
</dbReference>
<gene>
    <name evidence="3" type="ORF">ISN44_As09g007850</name>
</gene>
<dbReference type="Pfam" id="PF24626">
    <property type="entry name" value="SH3_Tf2-1"/>
    <property type="match status" value="1"/>
</dbReference>
<dbReference type="PANTHER" id="PTHR46148">
    <property type="entry name" value="CHROMO DOMAIN-CONTAINING PROTEIN"/>
    <property type="match status" value="1"/>
</dbReference>
<organism evidence="3 4">
    <name type="scientific">Arabidopsis suecica</name>
    <name type="common">Swedish thale-cress</name>
    <name type="synonym">Cardaminopsis suecica</name>
    <dbReference type="NCBI Taxonomy" id="45249"/>
    <lineage>
        <taxon>Eukaryota</taxon>
        <taxon>Viridiplantae</taxon>
        <taxon>Streptophyta</taxon>
        <taxon>Embryophyta</taxon>
        <taxon>Tracheophyta</taxon>
        <taxon>Spermatophyta</taxon>
        <taxon>Magnoliopsida</taxon>
        <taxon>eudicotyledons</taxon>
        <taxon>Gunneridae</taxon>
        <taxon>Pentapetalae</taxon>
        <taxon>rosids</taxon>
        <taxon>malvids</taxon>
        <taxon>Brassicales</taxon>
        <taxon>Brassicaceae</taxon>
        <taxon>Camelineae</taxon>
        <taxon>Arabidopsis</taxon>
    </lineage>
</organism>
<name>A0A8T2AHG6_ARASU</name>
<accession>A0A8T2AHG6</accession>
<evidence type="ECO:0000256" key="1">
    <source>
        <dbReference type="SAM" id="MobiDB-lite"/>
    </source>
</evidence>
<feature type="domain" description="Tf2-1-like SH3-like" evidence="2">
    <location>
        <begin position="51"/>
        <end position="114"/>
    </location>
</feature>
<dbReference type="InterPro" id="IPR056924">
    <property type="entry name" value="SH3_Tf2-1"/>
</dbReference>
<evidence type="ECO:0000313" key="3">
    <source>
        <dbReference type="EMBL" id="KAG7572424.1"/>
    </source>
</evidence>
<evidence type="ECO:0000259" key="2">
    <source>
        <dbReference type="Pfam" id="PF24626"/>
    </source>
</evidence>
<feature type="compositionally biased region" description="Low complexity" evidence="1">
    <location>
        <begin position="253"/>
        <end position="264"/>
    </location>
</feature>